<evidence type="ECO:0000313" key="1">
    <source>
        <dbReference type="EMBL" id="GLT20537.1"/>
    </source>
</evidence>
<organism evidence="1 2">
    <name type="scientific">Vibrio zhanjiangensis</name>
    <dbReference type="NCBI Taxonomy" id="1046128"/>
    <lineage>
        <taxon>Bacteria</taxon>
        <taxon>Pseudomonadati</taxon>
        <taxon>Pseudomonadota</taxon>
        <taxon>Gammaproteobacteria</taxon>
        <taxon>Vibrionales</taxon>
        <taxon>Vibrionaceae</taxon>
        <taxon>Vibrio</taxon>
    </lineage>
</organism>
<accession>A0ABQ6F5L8</accession>
<comment type="caution">
    <text evidence="1">The sequence shown here is derived from an EMBL/GenBank/DDBJ whole genome shotgun (WGS) entry which is preliminary data.</text>
</comment>
<keyword evidence="2" id="KW-1185">Reference proteome</keyword>
<name>A0ABQ6F5L8_9VIBR</name>
<dbReference type="RefSeq" id="WP_284194365.1">
    <property type="nucleotide sequence ID" value="NZ_BSPW01000124.1"/>
</dbReference>
<reference evidence="2" key="1">
    <citation type="journal article" date="2019" name="Int. J. Syst. Evol. Microbiol.">
        <title>The Global Catalogue of Microorganisms (GCM) 10K type strain sequencing project: providing services to taxonomists for standard genome sequencing and annotation.</title>
        <authorList>
            <consortium name="The Broad Institute Genomics Platform"/>
            <consortium name="The Broad Institute Genome Sequencing Center for Infectious Disease"/>
            <person name="Wu L."/>
            <person name="Ma J."/>
        </authorList>
    </citation>
    <scope>NUCLEOTIDE SEQUENCE [LARGE SCALE GENOMIC DNA]</scope>
    <source>
        <strain evidence="2">NBRC 108723</strain>
    </source>
</reference>
<dbReference type="EMBL" id="BSPW01000124">
    <property type="protein sequence ID" value="GLT20537.1"/>
    <property type="molecule type" value="Genomic_DNA"/>
</dbReference>
<sequence length="312" mass="37013">METFFSDDRTVYVSQFSKDGWWLGNKSEFVSKGTALGTEFTLNIYQPSEDGMISKYDQQTGEWSKEIRNRSFDKYWDDRGTEYLIGTPDGEYPTWAIIESPPVFDADTQTVLHKKETGWELYDIMLGKKYYDEWGTELVVSDLYFELPPKHTFVRFPDEVKPDHCLKLVDGEWCQIPDHREKMAYVKDRDDSELADYQVEELGEIPDTHTLIPYITHHSWDEETQNWLYDQERHRPIKSSEEVSWRNSELKKVIDRIDQHIKDQSAPEEYRTSPFTTEEIRQLWLDRKMLSDYPQTDGFPFTSRPRLSLITP</sequence>
<protein>
    <submittedName>
        <fullName evidence="1">Uncharacterized protein</fullName>
    </submittedName>
</protein>
<dbReference type="Proteomes" id="UP001157138">
    <property type="component" value="Unassembled WGS sequence"/>
</dbReference>
<gene>
    <name evidence="1" type="ORF">GCM10007938_43220</name>
</gene>
<evidence type="ECO:0000313" key="2">
    <source>
        <dbReference type="Proteomes" id="UP001157138"/>
    </source>
</evidence>
<proteinExistence type="predicted"/>